<dbReference type="SUPFAM" id="SSF50249">
    <property type="entry name" value="Nucleic acid-binding proteins"/>
    <property type="match status" value="1"/>
</dbReference>
<evidence type="ECO:0000256" key="2">
    <source>
        <dbReference type="ARBA" id="ARBA00023146"/>
    </source>
</evidence>
<dbReference type="InterPro" id="IPR047089">
    <property type="entry name" value="Asp-tRNA-ligase_1_N"/>
</dbReference>
<dbReference type="GO" id="GO:0004815">
    <property type="term" value="F:aspartate-tRNA ligase activity"/>
    <property type="evidence" value="ECO:0007669"/>
    <property type="project" value="TreeGrafter"/>
</dbReference>
<feature type="domain" description="OB" evidence="3">
    <location>
        <begin position="20"/>
        <end position="87"/>
    </location>
</feature>
<evidence type="ECO:0000313" key="4">
    <source>
        <dbReference type="EMBL" id="KKK50479.1"/>
    </source>
</evidence>
<evidence type="ECO:0000256" key="1">
    <source>
        <dbReference type="ARBA" id="ARBA00022917"/>
    </source>
</evidence>
<dbReference type="Gene3D" id="2.40.50.140">
    <property type="entry name" value="Nucleic acid-binding proteins"/>
    <property type="match status" value="1"/>
</dbReference>
<dbReference type="PANTHER" id="PTHR22594">
    <property type="entry name" value="ASPARTYL/LYSYL-TRNA SYNTHETASE"/>
    <property type="match status" value="1"/>
</dbReference>
<evidence type="ECO:0000259" key="3">
    <source>
        <dbReference type="Pfam" id="PF01336"/>
    </source>
</evidence>
<dbReference type="InterPro" id="IPR012340">
    <property type="entry name" value="NA-bd_OB-fold"/>
</dbReference>
<name>A0A0F8Y8S1_9ZZZZ</name>
<sequence>MLKRTNTCGDLRAANVGESVIVCGWVKSYRDHGNLVFIDLRDRYGLVQLVFNPETQPEIHKTARDLRCEWVIAAKGTVSKRTEGMDNPKMVTGEIE</sequence>
<dbReference type="GO" id="GO:0005524">
    <property type="term" value="F:ATP binding"/>
    <property type="evidence" value="ECO:0007669"/>
    <property type="project" value="UniProtKB-KW"/>
</dbReference>
<keyword evidence="1" id="KW-0648">Protein biosynthesis</keyword>
<organism evidence="4">
    <name type="scientific">marine sediment metagenome</name>
    <dbReference type="NCBI Taxonomy" id="412755"/>
    <lineage>
        <taxon>unclassified sequences</taxon>
        <taxon>metagenomes</taxon>
        <taxon>ecological metagenomes</taxon>
    </lineage>
</organism>
<dbReference type="PANTHER" id="PTHR22594:SF5">
    <property type="entry name" value="ASPARTATE--TRNA LIGASE, MITOCHONDRIAL"/>
    <property type="match status" value="1"/>
</dbReference>
<proteinExistence type="predicted"/>
<comment type="caution">
    <text evidence="4">The sequence shown here is derived from an EMBL/GenBank/DDBJ whole genome shotgun (WGS) entry which is preliminary data.</text>
</comment>
<dbReference type="AlphaFoldDB" id="A0A0F8Y8S1"/>
<dbReference type="EMBL" id="LAZR01068004">
    <property type="protein sequence ID" value="KKK50479.1"/>
    <property type="molecule type" value="Genomic_DNA"/>
</dbReference>
<dbReference type="InterPro" id="IPR004365">
    <property type="entry name" value="NA-bd_OB_tRNA"/>
</dbReference>
<dbReference type="Pfam" id="PF01336">
    <property type="entry name" value="tRNA_anti-codon"/>
    <property type="match status" value="1"/>
</dbReference>
<feature type="non-terminal residue" evidence="4">
    <location>
        <position position="96"/>
    </location>
</feature>
<keyword evidence="2" id="KW-0030">Aminoacyl-tRNA synthetase</keyword>
<keyword evidence="2" id="KW-0436">Ligase</keyword>
<protein>
    <recommendedName>
        <fullName evidence="3">OB domain-containing protein</fullName>
    </recommendedName>
</protein>
<gene>
    <name evidence="4" type="ORF">LCGC14_3124600</name>
</gene>
<reference evidence="4" key="1">
    <citation type="journal article" date="2015" name="Nature">
        <title>Complex archaea that bridge the gap between prokaryotes and eukaryotes.</title>
        <authorList>
            <person name="Spang A."/>
            <person name="Saw J.H."/>
            <person name="Jorgensen S.L."/>
            <person name="Zaremba-Niedzwiedzka K."/>
            <person name="Martijn J."/>
            <person name="Lind A.E."/>
            <person name="van Eijk R."/>
            <person name="Schleper C."/>
            <person name="Guy L."/>
            <person name="Ettema T.J."/>
        </authorList>
    </citation>
    <scope>NUCLEOTIDE SEQUENCE</scope>
</reference>
<dbReference type="CDD" id="cd04317">
    <property type="entry name" value="EcAspRS_like_N"/>
    <property type="match status" value="1"/>
</dbReference>
<accession>A0A0F8Y8S1</accession>
<dbReference type="GO" id="GO:0006422">
    <property type="term" value="P:aspartyl-tRNA aminoacylation"/>
    <property type="evidence" value="ECO:0007669"/>
    <property type="project" value="TreeGrafter"/>
</dbReference>
<dbReference type="GO" id="GO:0003676">
    <property type="term" value="F:nucleic acid binding"/>
    <property type="evidence" value="ECO:0007669"/>
    <property type="project" value="InterPro"/>
</dbReference>